<name>A0ABT7IFJ1_9GAMM</name>
<evidence type="ECO:0000313" key="2">
    <source>
        <dbReference type="Proteomes" id="UP001227964"/>
    </source>
</evidence>
<gene>
    <name evidence="1" type="ORF">QPM17_14995</name>
</gene>
<accession>A0ABT7IFJ1</accession>
<sequence length="79" mass="8605">MPFSSDHIDELNLLAMFDQSSAQEGIKVHQHSAAPEMVAAAERLHRKGLITQKDGGYLTSLGSEVVEQVQRVLSVLSSN</sequence>
<comment type="caution">
    <text evidence="1">The sequence shown here is derived from an EMBL/GenBank/DDBJ whole genome shotgun (WGS) entry which is preliminary data.</text>
</comment>
<proteinExistence type="predicted"/>
<dbReference type="NCBIfam" id="TIGR02647">
    <property type="entry name" value="DNA"/>
    <property type="match status" value="1"/>
</dbReference>
<reference evidence="1 2" key="1">
    <citation type="submission" date="2023-06" db="EMBL/GenBank/DDBJ databases">
        <title>Marinobacter azerbaijanicus a moderately halophilic, isolated from Urmia Lake in Azerbaijan region of Iran.</title>
        <authorList>
            <person name="Sanchez-Porro C."/>
            <person name="Aghdam E.M."/>
            <person name="Saheb S.M."/>
            <person name="Tarhriz V."/>
            <person name="Kazemi E."/>
            <person name="Ammozegar M.A."/>
            <person name="Ventosa A."/>
            <person name="Hejazi M.S."/>
        </authorList>
    </citation>
    <scope>NUCLEOTIDE SEQUENCE [LARGE SCALE GENOMIC DNA]</scope>
    <source>
        <strain evidence="1 2">TBZ242</strain>
    </source>
</reference>
<dbReference type="EMBL" id="JASSVS010000007">
    <property type="protein sequence ID" value="MDL0432450.1"/>
    <property type="molecule type" value="Genomic_DNA"/>
</dbReference>
<organism evidence="1 2">
    <name type="scientific">Marinobacter azerbaijanicus</name>
    <dbReference type="NCBI Taxonomy" id="3050455"/>
    <lineage>
        <taxon>Bacteria</taxon>
        <taxon>Pseudomonadati</taxon>
        <taxon>Pseudomonadota</taxon>
        <taxon>Gammaproteobacteria</taxon>
        <taxon>Pseudomonadales</taxon>
        <taxon>Marinobacteraceae</taxon>
        <taxon>Marinobacter</taxon>
    </lineage>
</organism>
<protein>
    <submittedName>
        <fullName evidence="1">TIGR02647 family protein</fullName>
    </submittedName>
</protein>
<evidence type="ECO:0000313" key="1">
    <source>
        <dbReference type="EMBL" id="MDL0432450.1"/>
    </source>
</evidence>
<dbReference type="InterPro" id="IPR013468">
    <property type="entry name" value="CHP02647"/>
</dbReference>
<dbReference type="RefSeq" id="WP_285391644.1">
    <property type="nucleotide sequence ID" value="NZ_JASSVS010000007.1"/>
</dbReference>
<dbReference type="Pfam" id="PF18918">
    <property type="entry name" value="DUF5669"/>
    <property type="match status" value="1"/>
</dbReference>
<keyword evidence="2" id="KW-1185">Reference proteome</keyword>
<dbReference type="Proteomes" id="UP001227964">
    <property type="component" value="Unassembled WGS sequence"/>
</dbReference>